<evidence type="ECO:0000259" key="4">
    <source>
        <dbReference type="PROSITE" id="PS50405"/>
    </source>
</evidence>
<dbReference type="GO" id="GO:0004364">
    <property type="term" value="F:glutathione transferase activity"/>
    <property type="evidence" value="ECO:0007669"/>
    <property type="project" value="InterPro"/>
</dbReference>
<gene>
    <name evidence="5" type="ORF">WOLCODRAFT_139753</name>
</gene>
<keyword evidence="6" id="KW-1185">Reference proteome</keyword>
<feature type="active site" description="Proton donor/acceptor" evidence="1">
    <location>
        <position position="184"/>
    </location>
</feature>
<dbReference type="SFLD" id="SFLDG01206">
    <property type="entry name" value="Xi.1"/>
    <property type="match status" value="1"/>
</dbReference>
<dbReference type="InterPro" id="IPR016639">
    <property type="entry name" value="GST_Omega/GSH"/>
</dbReference>
<evidence type="ECO:0000256" key="2">
    <source>
        <dbReference type="PIRSR" id="PIRSR015753-2"/>
    </source>
</evidence>
<feature type="binding site" evidence="2">
    <location>
        <begin position="116"/>
        <end position="119"/>
    </location>
    <ligand>
        <name>glutathione</name>
        <dbReference type="ChEBI" id="CHEBI:57925"/>
    </ligand>
</feature>
<dbReference type="AlphaFoldDB" id="A0A2H3IZI0"/>
<feature type="active site" description="Nucleophile" evidence="1">
    <location>
        <position position="47"/>
    </location>
</feature>
<dbReference type="OMA" id="VSYGCPW"/>
<dbReference type="InterPro" id="IPR010987">
    <property type="entry name" value="Glutathione-S-Trfase_C-like"/>
</dbReference>
<dbReference type="PANTHER" id="PTHR32419:SF6">
    <property type="entry name" value="GLUTATHIONE S-TRANSFERASE OMEGA-LIKE 1-RELATED"/>
    <property type="match status" value="1"/>
</dbReference>
<protein>
    <recommendedName>
        <fullName evidence="4">GST C-terminal domain-containing protein</fullName>
    </recommendedName>
</protein>
<dbReference type="Proteomes" id="UP000218811">
    <property type="component" value="Unassembled WGS sequence"/>
</dbReference>
<dbReference type="SUPFAM" id="SSF47616">
    <property type="entry name" value="GST C-terminal domain-like"/>
    <property type="match status" value="1"/>
</dbReference>
<evidence type="ECO:0000313" key="5">
    <source>
        <dbReference type="EMBL" id="PCH35131.1"/>
    </source>
</evidence>
<dbReference type="InterPro" id="IPR036249">
    <property type="entry name" value="Thioredoxin-like_sf"/>
</dbReference>
<dbReference type="Pfam" id="PF13410">
    <property type="entry name" value="GST_C_2"/>
    <property type="match status" value="1"/>
</dbReference>
<dbReference type="Pfam" id="PF13409">
    <property type="entry name" value="GST_N_2"/>
    <property type="match status" value="1"/>
</dbReference>
<dbReference type="InterPro" id="IPR047047">
    <property type="entry name" value="GST_Omega-like_C"/>
</dbReference>
<feature type="binding site" evidence="2">
    <location>
        <position position="80"/>
    </location>
    <ligand>
        <name>glutathione</name>
        <dbReference type="ChEBI" id="CHEBI:57925"/>
    </ligand>
</feature>
<dbReference type="SUPFAM" id="SSF52833">
    <property type="entry name" value="Thioredoxin-like"/>
    <property type="match status" value="1"/>
</dbReference>
<feature type="binding site" evidence="2">
    <location>
        <begin position="134"/>
        <end position="135"/>
    </location>
    <ligand>
        <name>glutathione</name>
        <dbReference type="ChEBI" id="CHEBI:57925"/>
    </ligand>
</feature>
<dbReference type="PROSITE" id="PS50405">
    <property type="entry name" value="GST_CTER"/>
    <property type="match status" value="1"/>
</dbReference>
<proteinExistence type="predicted"/>
<dbReference type="Gene3D" id="1.20.1050.10">
    <property type="match status" value="1"/>
</dbReference>
<dbReference type="InterPro" id="IPR036282">
    <property type="entry name" value="Glutathione-S-Trfase_C_sf"/>
</dbReference>
<reference evidence="5 6" key="1">
    <citation type="journal article" date="2012" name="Science">
        <title>The Paleozoic origin of enzymatic lignin decomposition reconstructed from 31 fungal genomes.</title>
        <authorList>
            <person name="Floudas D."/>
            <person name="Binder M."/>
            <person name="Riley R."/>
            <person name="Barry K."/>
            <person name="Blanchette R.A."/>
            <person name="Henrissat B."/>
            <person name="Martinez A.T."/>
            <person name="Otillar R."/>
            <person name="Spatafora J.W."/>
            <person name="Yadav J.S."/>
            <person name="Aerts A."/>
            <person name="Benoit I."/>
            <person name="Boyd A."/>
            <person name="Carlson A."/>
            <person name="Copeland A."/>
            <person name="Coutinho P.M."/>
            <person name="de Vries R.P."/>
            <person name="Ferreira P."/>
            <person name="Findley K."/>
            <person name="Foster B."/>
            <person name="Gaskell J."/>
            <person name="Glotzer D."/>
            <person name="Gorecki P."/>
            <person name="Heitman J."/>
            <person name="Hesse C."/>
            <person name="Hori C."/>
            <person name="Igarashi K."/>
            <person name="Jurgens J.A."/>
            <person name="Kallen N."/>
            <person name="Kersten P."/>
            <person name="Kohler A."/>
            <person name="Kuees U."/>
            <person name="Kumar T.K.A."/>
            <person name="Kuo A."/>
            <person name="LaButti K."/>
            <person name="Larrondo L.F."/>
            <person name="Lindquist E."/>
            <person name="Ling A."/>
            <person name="Lombard V."/>
            <person name="Lucas S."/>
            <person name="Lundell T."/>
            <person name="Martin R."/>
            <person name="McLaughlin D.J."/>
            <person name="Morgenstern I."/>
            <person name="Morin E."/>
            <person name="Murat C."/>
            <person name="Nagy L.G."/>
            <person name="Nolan M."/>
            <person name="Ohm R.A."/>
            <person name="Patyshakuliyeva A."/>
            <person name="Rokas A."/>
            <person name="Ruiz-Duenas F.J."/>
            <person name="Sabat G."/>
            <person name="Salamov A."/>
            <person name="Samejima M."/>
            <person name="Schmutz J."/>
            <person name="Slot J.C."/>
            <person name="St John F."/>
            <person name="Stenlid J."/>
            <person name="Sun H."/>
            <person name="Sun S."/>
            <person name="Syed K."/>
            <person name="Tsang A."/>
            <person name="Wiebenga A."/>
            <person name="Young D."/>
            <person name="Pisabarro A."/>
            <person name="Eastwood D.C."/>
            <person name="Martin F."/>
            <person name="Cullen D."/>
            <person name="Grigoriev I.V."/>
            <person name="Hibbett D.S."/>
        </authorList>
    </citation>
    <scope>NUCLEOTIDE SEQUENCE [LARGE SCALE GENOMIC DNA]</scope>
    <source>
        <strain evidence="5 6">MD-104</strain>
    </source>
</reference>
<dbReference type="InterPro" id="IPR004045">
    <property type="entry name" value="Glutathione_S-Trfase_N"/>
</dbReference>
<dbReference type="SFLD" id="SFLDS00019">
    <property type="entry name" value="Glutathione_Transferase_(cytos"/>
    <property type="match status" value="1"/>
</dbReference>
<dbReference type="FunFam" id="3.40.30.10:FF:000162">
    <property type="entry name" value="Glutathione S-transferase Gst3"/>
    <property type="match status" value="1"/>
</dbReference>
<evidence type="ECO:0000256" key="1">
    <source>
        <dbReference type="PIRSR" id="PIRSR015753-1"/>
    </source>
</evidence>
<dbReference type="PIRSF" id="PIRSF015753">
    <property type="entry name" value="GST"/>
    <property type="match status" value="1"/>
</dbReference>
<feature type="site" description="Lowers pKa of active site Cys" evidence="3">
    <location>
        <position position="242"/>
    </location>
</feature>
<dbReference type="EMBL" id="KB467843">
    <property type="protein sequence ID" value="PCH35131.1"/>
    <property type="molecule type" value="Genomic_DNA"/>
</dbReference>
<dbReference type="PANTHER" id="PTHR32419">
    <property type="entry name" value="GLUTATHIONYL-HYDROQUINONE REDUCTASE"/>
    <property type="match status" value="1"/>
</dbReference>
<dbReference type="STRING" id="742152.A0A2H3IZI0"/>
<feature type="domain" description="GST C-terminal" evidence="4">
    <location>
        <begin position="161"/>
        <end position="296"/>
    </location>
</feature>
<evidence type="ECO:0000313" key="6">
    <source>
        <dbReference type="Proteomes" id="UP000218811"/>
    </source>
</evidence>
<organism evidence="5 6">
    <name type="scientific">Wolfiporia cocos (strain MD-104)</name>
    <name type="common">Brown rot fungus</name>
    <dbReference type="NCBI Taxonomy" id="742152"/>
    <lineage>
        <taxon>Eukaryota</taxon>
        <taxon>Fungi</taxon>
        <taxon>Dikarya</taxon>
        <taxon>Basidiomycota</taxon>
        <taxon>Agaricomycotina</taxon>
        <taxon>Agaricomycetes</taxon>
        <taxon>Polyporales</taxon>
        <taxon>Phaeolaceae</taxon>
        <taxon>Wolfiporia</taxon>
    </lineage>
</organism>
<feature type="site" description="Lowers pKa of active site Cys" evidence="3">
    <location>
        <position position="287"/>
    </location>
</feature>
<sequence length="311" mass="35996">MVQETVKNNDQDGSFKRKASSFRDFIQKGGRFEPEKGRYLLYVSYACPWATRTLIMRHLKGLEDIIDVSIVSPRMGENGWPFATVDPFPKATADPLYNSSHVKELYFRADPDYGGRFSVPVLWDKKTHTIVNNESSEIIRILNSAFNEFLPAEKAALDFYPEKLRQEIDEINEWVYDTVNNGVYRAGFATTQQAYEAAVLPLFASLDRLEKILTGKDFLVGDQLTEADVRLFVTLIRFDPVYHGIFKCNIRSIRGDYPALNLWMRKLYWTHPSFNETCDFDHIKESYYWSRPSMNPYRIVPVGPVPHILPL</sequence>
<dbReference type="GO" id="GO:0005737">
    <property type="term" value="C:cytoplasm"/>
    <property type="evidence" value="ECO:0007669"/>
    <property type="project" value="TreeGrafter"/>
</dbReference>
<dbReference type="Gene3D" id="3.40.30.10">
    <property type="entry name" value="Glutaredoxin"/>
    <property type="match status" value="1"/>
</dbReference>
<name>A0A2H3IZI0_WOLCO</name>
<dbReference type="OrthoDB" id="2309723at2759"/>
<accession>A0A2H3IZI0</accession>
<dbReference type="InterPro" id="IPR040079">
    <property type="entry name" value="Glutathione_S-Trfase"/>
</dbReference>
<dbReference type="CDD" id="cd03190">
    <property type="entry name" value="GST_C_Omega_like"/>
    <property type="match status" value="1"/>
</dbReference>
<evidence type="ECO:0000256" key="3">
    <source>
        <dbReference type="PIRSR" id="PIRSR015753-3"/>
    </source>
</evidence>
<dbReference type="SFLD" id="SFLDG01148">
    <property type="entry name" value="Xi_(cytGST)"/>
    <property type="match status" value="1"/>
</dbReference>